<dbReference type="SUPFAM" id="SSF81340">
    <property type="entry name" value="Clc chloride channel"/>
    <property type="match status" value="1"/>
</dbReference>
<sequence length="136" mass="14034">MKSTHAGNGDLRDFTTDARVLLIAAIAVVVATAGLVAGIALLKLIPLATNIAYFGQFTLTELKLEDTPLGYASVIVPVVGALIIGVMARFGSEKIRGHGIPEAIEAILLGRSRLDAKVAILKPLSSAISIGTGGPF</sequence>
<evidence type="ECO:0000256" key="1">
    <source>
        <dbReference type="ARBA" id="ARBA00004141"/>
    </source>
</evidence>
<name>A0A2A6F7Q5_9HYPH</name>
<evidence type="ECO:0000313" key="7">
    <source>
        <dbReference type="Proteomes" id="UP000219182"/>
    </source>
</evidence>
<dbReference type="GO" id="GO:0016020">
    <property type="term" value="C:membrane"/>
    <property type="evidence" value="ECO:0007669"/>
    <property type="project" value="UniProtKB-SubCell"/>
</dbReference>
<dbReference type="RefSeq" id="WP_208866591.1">
    <property type="nucleotide sequence ID" value="NZ_NWQG01000234.1"/>
</dbReference>
<keyword evidence="2 5" id="KW-0812">Transmembrane</keyword>
<organism evidence="6 7">
    <name type="scientific">Mesorhizobium sanjuanii</name>
    <dbReference type="NCBI Taxonomy" id="2037900"/>
    <lineage>
        <taxon>Bacteria</taxon>
        <taxon>Pseudomonadati</taxon>
        <taxon>Pseudomonadota</taxon>
        <taxon>Alphaproteobacteria</taxon>
        <taxon>Hyphomicrobiales</taxon>
        <taxon>Phyllobacteriaceae</taxon>
        <taxon>Mesorhizobium</taxon>
    </lineage>
</organism>
<evidence type="ECO:0000256" key="4">
    <source>
        <dbReference type="ARBA" id="ARBA00023136"/>
    </source>
</evidence>
<dbReference type="AlphaFoldDB" id="A0A2A6F7Q5"/>
<evidence type="ECO:0000256" key="3">
    <source>
        <dbReference type="ARBA" id="ARBA00022989"/>
    </source>
</evidence>
<evidence type="ECO:0000256" key="5">
    <source>
        <dbReference type="SAM" id="Phobius"/>
    </source>
</evidence>
<keyword evidence="7" id="KW-1185">Reference proteome</keyword>
<dbReference type="Pfam" id="PF00654">
    <property type="entry name" value="Voltage_CLC"/>
    <property type="match status" value="1"/>
</dbReference>
<evidence type="ECO:0000256" key="2">
    <source>
        <dbReference type="ARBA" id="ARBA00022692"/>
    </source>
</evidence>
<comment type="caution">
    <text evidence="6">The sequence shown here is derived from an EMBL/GenBank/DDBJ whole genome shotgun (WGS) entry which is preliminary data.</text>
</comment>
<gene>
    <name evidence="6" type="ORF">CN311_28410</name>
</gene>
<dbReference type="InterPro" id="IPR014743">
    <property type="entry name" value="Cl-channel_core"/>
</dbReference>
<keyword evidence="4 5" id="KW-0472">Membrane</keyword>
<protein>
    <submittedName>
        <fullName evidence="6">Chloride channel protein</fullName>
    </submittedName>
</protein>
<feature type="transmembrane region" description="Helical" evidence="5">
    <location>
        <begin position="20"/>
        <end position="49"/>
    </location>
</feature>
<proteinExistence type="predicted"/>
<reference evidence="6 7" key="1">
    <citation type="submission" date="2017-09" db="EMBL/GenBank/DDBJ databases">
        <title>Mesorhizobum sanjuanii sp. nov. isolated from nodules of Lotus tenuis in saline-alkaline lowlands of Flooding Pampa.</title>
        <authorList>
            <person name="Sannazzaro A.I."/>
            <person name="Torres Tejerizo G.A."/>
            <person name="Fontana F."/>
            <person name="Cumpa Velazquez L.M."/>
            <person name="Hansen L."/>
            <person name="Pistorio M."/>
            <person name="Estrella M.J."/>
        </authorList>
    </citation>
    <scope>NUCLEOTIDE SEQUENCE [LARGE SCALE GENOMIC DNA]</scope>
    <source>
        <strain evidence="6 7">BSA136</strain>
    </source>
</reference>
<feature type="transmembrane region" description="Helical" evidence="5">
    <location>
        <begin position="69"/>
        <end position="88"/>
    </location>
</feature>
<dbReference type="EMBL" id="NWQG01000234">
    <property type="protein sequence ID" value="PDQ17745.1"/>
    <property type="molecule type" value="Genomic_DNA"/>
</dbReference>
<accession>A0A2A6F7Q5</accession>
<comment type="subcellular location">
    <subcellularLocation>
        <location evidence="1">Membrane</location>
        <topology evidence="1">Multi-pass membrane protein</topology>
    </subcellularLocation>
</comment>
<evidence type="ECO:0000313" key="6">
    <source>
        <dbReference type="EMBL" id="PDQ17745.1"/>
    </source>
</evidence>
<keyword evidence="3 5" id="KW-1133">Transmembrane helix</keyword>
<dbReference type="Proteomes" id="UP000219182">
    <property type="component" value="Unassembled WGS sequence"/>
</dbReference>
<dbReference type="Gene3D" id="1.10.3080.10">
    <property type="entry name" value="Clc chloride channel"/>
    <property type="match status" value="1"/>
</dbReference>
<feature type="non-terminal residue" evidence="6">
    <location>
        <position position="136"/>
    </location>
</feature>
<dbReference type="GO" id="GO:0015108">
    <property type="term" value="F:chloride transmembrane transporter activity"/>
    <property type="evidence" value="ECO:0007669"/>
    <property type="project" value="InterPro"/>
</dbReference>
<dbReference type="InterPro" id="IPR001807">
    <property type="entry name" value="ClC"/>
</dbReference>